<evidence type="ECO:0000256" key="1">
    <source>
        <dbReference type="SAM" id="MobiDB-lite"/>
    </source>
</evidence>
<organism evidence="3 4">
    <name type="scientific">Lignipirellula cremea</name>
    <dbReference type="NCBI Taxonomy" id="2528010"/>
    <lineage>
        <taxon>Bacteria</taxon>
        <taxon>Pseudomonadati</taxon>
        <taxon>Planctomycetota</taxon>
        <taxon>Planctomycetia</taxon>
        <taxon>Pirellulales</taxon>
        <taxon>Pirellulaceae</taxon>
        <taxon>Lignipirellula</taxon>
    </lineage>
</organism>
<gene>
    <name evidence="3" type="ORF">Pla8534_26790</name>
</gene>
<reference evidence="3 4" key="1">
    <citation type="submission" date="2019-02" db="EMBL/GenBank/DDBJ databases">
        <title>Deep-cultivation of Planctomycetes and their phenomic and genomic characterization uncovers novel biology.</title>
        <authorList>
            <person name="Wiegand S."/>
            <person name="Jogler M."/>
            <person name="Boedeker C."/>
            <person name="Pinto D."/>
            <person name="Vollmers J."/>
            <person name="Rivas-Marin E."/>
            <person name="Kohn T."/>
            <person name="Peeters S.H."/>
            <person name="Heuer A."/>
            <person name="Rast P."/>
            <person name="Oberbeckmann S."/>
            <person name="Bunk B."/>
            <person name="Jeske O."/>
            <person name="Meyerdierks A."/>
            <person name="Storesund J.E."/>
            <person name="Kallscheuer N."/>
            <person name="Luecker S."/>
            <person name="Lage O.M."/>
            <person name="Pohl T."/>
            <person name="Merkel B.J."/>
            <person name="Hornburger P."/>
            <person name="Mueller R.-W."/>
            <person name="Bruemmer F."/>
            <person name="Labrenz M."/>
            <person name="Spormann A.M."/>
            <person name="Op den Camp H."/>
            <person name="Overmann J."/>
            <person name="Amann R."/>
            <person name="Jetten M.S.M."/>
            <person name="Mascher T."/>
            <person name="Medema M.H."/>
            <person name="Devos D.P."/>
            <person name="Kaster A.-K."/>
            <person name="Ovreas L."/>
            <person name="Rohde M."/>
            <person name="Galperin M.Y."/>
            <person name="Jogler C."/>
        </authorList>
    </citation>
    <scope>NUCLEOTIDE SEQUENCE [LARGE SCALE GENOMIC DNA]</scope>
    <source>
        <strain evidence="3 4">Pla85_3_4</strain>
    </source>
</reference>
<evidence type="ECO:0000313" key="3">
    <source>
        <dbReference type="EMBL" id="QDU94871.1"/>
    </source>
</evidence>
<dbReference type="EMBL" id="CP036433">
    <property type="protein sequence ID" value="QDU94871.1"/>
    <property type="molecule type" value="Genomic_DNA"/>
</dbReference>
<evidence type="ECO:0000313" key="4">
    <source>
        <dbReference type="Proteomes" id="UP000317648"/>
    </source>
</evidence>
<feature type="transmembrane region" description="Helical" evidence="2">
    <location>
        <begin position="249"/>
        <end position="271"/>
    </location>
</feature>
<feature type="compositionally biased region" description="Polar residues" evidence="1">
    <location>
        <begin position="84"/>
        <end position="107"/>
    </location>
</feature>
<keyword evidence="4" id="KW-1185">Reference proteome</keyword>
<feature type="region of interest" description="Disordered" evidence="1">
    <location>
        <begin position="214"/>
        <end position="233"/>
    </location>
</feature>
<keyword evidence="2" id="KW-1133">Transmembrane helix</keyword>
<proteinExistence type="predicted"/>
<feature type="transmembrane region" description="Helical" evidence="2">
    <location>
        <begin position="129"/>
        <end position="154"/>
    </location>
</feature>
<keyword evidence="2" id="KW-0472">Membrane</keyword>
<dbReference type="Proteomes" id="UP000317648">
    <property type="component" value="Chromosome"/>
</dbReference>
<dbReference type="KEGG" id="lcre:Pla8534_26790"/>
<sequence>MSNSLSCPRCHIPIAQLPLTKPVVCPQCKQTYVANSQAPPQGKPQSRPPAPQKPAPQPAYQGPPSPTTYPGPPSTPSAFPDPLSSASAYQGPQSYGHSSPRSAARSSTNPLDLFDFSFKRYLTPWIVKVLWVLALLGTAFWIVMICLMAVGVGLPALLSALPGVPNIGAERALVRSSERLNKVLTQTVPRAAWTGAAANRPAPESMLAWQTRSPFDSHRPSSPFQSPFPNPTRSPFIDSPKSTSTGGGILAAIVMVIWVGLMIAVAFIYLLMIRMFLETLTVVFNIANTLTSIEQNLRNRM</sequence>
<dbReference type="AlphaFoldDB" id="A0A518DSQ1"/>
<evidence type="ECO:0000256" key="2">
    <source>
        <dbReference type="SAM" id="Phobius"/>
    </source>
</evidence>
<name>A0A518DSQ1_9BACT</name>
<keyword evidence="2" id="KW-0812">Transmembrane</keyword>
<feature type="compositionally biased region" description="Pro residues" evidence="1">
    <location>
        <begin position="46"/>
        <end position="75"/>
    </location>
</feature>
<protein>
    <submittedName>
        <fullName evidence="3">Uncharacterized protein</fullName>
    </submittedName>
</protein>
<accession>A0A518DSQ1</accession>
<feature type="region of interest" description="Disordered" evidence="1">
    <location>
        <begin position="34"/>
        <end position="107"/>
    </location>
</feature>